<dbReference type="SUPFAM" id="SSF53300">
    <property type="entry name" value="vWA-like"/>
    <property type="match status" value="1"/>
</dbReference>
<protein>
    <submittedName>
        <fullName evidence="2">DUF58 domain-containing protein</fullName>
    </submittedName>
</protein>
<dbReference type="PANTHER" id="PTHR33608">
    <property type="entry name" value="BLL2464 PROTEIN"/>
    <property type="match status" value="1"/>
</dbReference>
<dbReference type="InterPro" id="IPR002881">
    <property type="entry name" value="DUF58"/>
</dbReference>
<accession>A0A7C2JWK8</accession>
<dbReference type="AlphaFoldDB" id="A0A7C2JWK8"/>
<organism evidence="2">
    <name type="scientific">Schlesneria paludicola</name>
    <dbReference type="NCBI Taxonomy" id="360056"/>
    <lineage>
        <taxon>Bacteria</taxon>
        <taxon>Pseudomonadati</taxon>
        <taxon>Planctomycetota</taxon>
        <taxon>Planctomycetia</taxon>
        <taxon>Planctomycetales</taxon>
        <taxon>Planctomycetaceae</taxon>
        <taxon>Schlesneria</taxon>
    </lineage>
</organism>
<sequence length="304" mass="34855">MTTTAPKYIDAKSLSRISRLEVRARLLVEGFLTGQHRSPYHGVAIEFAGHREYVAGDELKHIDWRVWSKTDRLYIKQYEEETNLGCQLLVDASRSMKYGDQSQPAWSKFDHAATAAAALAYLLNQQHDAVGLVTFDTKIGRQLPASAHPAQLRRLLHELEQVVPDDQTDVSSLFLDLATTINRRGIVAFFSDLFVDRDTLRECFRRFRGRKQEVIVLHVLHADELTFPFEDTTLFRDLEQSRELQTNPRSLRRAYLDVFQGYLAEVQKLCGAEGIDYVRLNTAEPLDAALAAYLSLRSRLRKRM</sequence>
<evidence type="ECO:0000259" key="1">
    <source>
        <dbReference type="Pfam" id="PF01882"/>
    </source>
</evidence>
<dbReference type="Pfam" id="PF01882">
    <property type="entry name" value="DUF58"/>
    <property type="match status" value="1"/>
</dbReference>
<dbReference type="InterPro" id="IPR036465">
    <property type="entry name" value="vWFA_dom_sf"/>
</dbReference>
<comment type="caution">
    <text evidence="2">The sequence shown here is derived from an EMBL/GenBank/DDBJ whole genome shotgun (WGS) entry which is preliminary data.</text>
</comment>
<dbReference type="PANTHER" id="PTHR33608:SF7">
    <property type="entry name" value="DUF58 DOMAIN-CONTAINING PROTEIN"/>
    <property type="match status" value="1"/>
</dbReference>
<evidence type="ECO:0000313" key="2">
    <source>
        <dbReference type="EMBL" id="HEN14106.1"/>
    </source>
</evidence>
<feature type="domain" description="DUF58" evidence="1">
    <location>
        <begin position="51"/>
        <end position="255"/>
    </location>
</feature>
<proteinExistence type="predicted"/>
<dbReference type="Gene3D" id="3.40.50.410">
    <property type="entry name" value="von Willebrand factor, type A domain"/>
    <property type="match status" value="1"/>
</dbReference>
<name>A0A7C2JWK8_9PLAN</name>
<reference evidence="2" key="1">
    <citation type="journal article" date="2020" name="mSystems">
        <title>Genome- and Community-Level Interaction Insights into Carbon Utilization and Element Cycling Functions of Hydrothermarchaeota in Hydrothermal Sediment.</title>
        <authorList>
            <person name="Zhou Z."/>
            <person name="Liu Y."/>
            <person name="Xu W."/>
            <person name="Pan J."/>
            <person name="Luo Z.H."/>
            <person name="Li M."/>
        </authorList>
    </citation>
    <scope>NUCLEOTIDE SEQUENCE [LARGE SCALE GENOMIC DNA]</scope>
    <source>
        <strain evidence="2">SpSt-339</strain>
    </source>
</reference>
<gene>
    <name evidence="2" type="ORF">ENQ76_01380</name>
</gene>
<dbReference type="EMBL" id="DSOK01000043">
    <property type="protein sequence ID" value="HEN14106.1"/>
    <property type="molecule type" value="Genomic_DNA"/>
</dbReference>